<organism evidence="13 14">
    <name type="scientific">Paracoccidioides brasiliensis</name>
    <dbReference type="NCBI Taxonomy" id="121759"/>
    <lineage>
        <taxon>Eukaryota</taxon>
        <taxon>Fungi</taxon>
        <taxon>Dikarya</taxon>
        <taxon>Ascomycota</taxon>
        <taxon>Pezizomycotina</taxon>
        <taxon>Eurotiomycetes</taxon>
        <taxon>Eurotiomycetidae</taxon>
        <taxon>Onygenales</taxon>
        <taxon>Ajellomycetaceae</taxon>
        <taxon>Paracoccidioides</taxon>
    </lineage>
</organism>
<evidence type="ECO:0000256" key="10">
    <source>
        <dbReference type="ARBA" id="ARBA00060204"/>
    </source>
</evidence>
<evidence type="ECO:0000256" key="3">
    <source>
        <dbReference type="ARBA" id="ARBA00020726"/>
    </source>
</evidence>
<dbReference type="PANTHER" id="PTHR13032:SF6">
    <property type="entry name" value="MITOCHONDRIAL IMPORT INNER MEMBRANE TRANSLOCASE SUBUNIT TIM21"/>
    <property type="match status" value="1"/>
</dbReference>
<dbReference type="InterPro" id="IPR038552">
    <property type="entry name" value="Tim21_IMS_sf"/>
</dbReference>
<keyword evidence="9 11" id="KW-0472">Membrane</keyword>
<name>A0A1D2J3H7_PARBR</name>
<evidence type="ECO:0000256" key="8">
    <source>
        <dbReference type="ARBA" id="ARBA00023128"/>
    </source>
</evidence>
<feature type="transmembrane region" description="Helical" evidence="11">
    <location>
        <begin position="82"/>
        <end position="103"/>
    </location>
</feature>
<sequence>MTYTPRLRHALSIYAVNSATSHPIRPWRTLALYYATHSSLGGTSSSSSPPTRKQITVTSDDGRVRWGELSKREKAARATQQSANFLIIVIGAVMTGTVFTLLYKEVFAPDSKTRNFNRAADRIKEDSRCIELLGDKNKIRAYGETSWNKWTRNRPIATTIEKDRIGREHMKMNFNVSGPRNDGVVSVHLIKNPETHEYEYNILALDVKGIAINDSILRMLRRLKVQRRKLPRKSLGYNGVELTFANSTPYTTPALRTVERLFILWVISSRKLNLWPDGKSDFGKPSNSSEIAAGADIQLRHLRMVLFSAT</sequence>
<keyword evidence="4 11" id="KW-0812">Transmembrane</keyword>
<evidence type="ECO:0000256" key="12">
    <source>
        <dbReference type="SAM" id="MobiDB-lite"/>
    </source>
</evidence>
<dbReference type="VEuPathDB" id="FungiDB:PADG_00441"/>
<comment type="similarity">
    <text evidence="2 11">Belongs to the TIM21 family.</text>
</comment>
<keyword evidence="6" id="KW-0809">Transit peptide</keyword>
<comment type="subcellular location">
    <subcellularLocation>
        <location evidence="1 11">Mitochondrion inner membrane</location>
        <topology evidence="1 11">Single-pass membrane protein</topology>
    </subcellularLocation>
</comment>
<evidence type="ECO:0000256" key="6">
    <source>
        <dbReference type="ARBA" id="ARBA00022946"/>
    </source>
</evidence>
<evidence type="ECO:0000256" key="4">
    <source>
        <dbReference type="ARBA" id="ARBA00022692"/>
    </source>
</evidence>
<evidence type="ECO:0000313" key="13">
    <source>
        <dbReference type="EMBL" id="ODH12835.1"/>
    </source>
</evidence>
<dbReference type="AlphaFoldDB" id="A0A1D2J3H7"/>
<comment type="subunit">
    <text evidence="11">Component of the TIM23 complex.</text>
</comment>
<keyword evidence="5 11" id="KW-0999">Mitochondrion inner membrane</keyword>
<evidence type="ECO:0000256" key="11">
    <source>
        <dbReference type="RuleBase" id="RU367142"/>
    </source>
</evidence>
<evidence type="ECO:0000256" key="1">
    <source>
        <dbReference type="ARBA" id="ARBA00004434"/>
    </source>
</evidence>
<dbReference type="FunFam" id="3.10.450.320:FF:000002">
    <property type="entry name" value="Mitochondrial import inner membrane translocase subunit tim21"/>
    <property type="match status" value="1"/>
</dbReference>
<dbReference type="GO" id="GO:0005744">
    <property type="term" value="C:TIM23 mitochondrial import inner membrane translocase complex"/>
    <property type="evidence" value="ECO:0007669"/>
    <property type="project" value="UniProtKB-UniRule"/>
</dbReference>
<dbReference type="InterPro" id="IPR013261">
    <property type="entry name" value="Tim21"/>
</dbReference>
<keyword evidence="7 11" id="KW-1133">Transmembrane helix</keyword>
<dbReference type="VEuPathDB" id="FungiDB:PABG_02044"/>
<dbReference type="EMBL" id="LZYO01000722">
    <property type="protein sequence ID" value="ODH12835.1"/>
    <property type="molecule type" value="Genomic_DNA"/>
</dbReference>
<gene>
    <name evidence="13" type="ORF">ACO22_07868</name>
</gene>
<keyword evidence="11" id="KW-0653">Protein transport</keyword>
<keyword evidence="11" id="KW-0811">Translocation</keyword>
<feature type="compositionally biased region" description="Low complexity" evidence="12">
    <location>
        <begin position="40"/>
        <end position="51"/>
    </location>
</feature>
<accession>A0A1D2J3H7</accession>
<feature type="region of interest" description="Disordered" evidence="12">
    <location>
        <begin position="40"/>
        <end position="59"/>
    </location>
</feature>
<dbReference type="Proteomes" id="UP000242814">
    <property type="component" value="Unassembled WGS sequence"/>
</dbReference>
<evidence type="ECO:0000313" key="14">
    <source>
        <dbReference type="Proteomes" id="UP000242814"/>
    </source>
</evidence>
<dbReference type="PANTHER" id="PTHR13032">
    <property type="entry name" value="MITOCHONDRIAL IMPORT INNER MEMBRANE TRANSLOCASE SUBUNIT TIM21"/>
    <property type="match status" value="1"/>
</dbReference>
<evidence type="ECO:0000256" key="5">
    <source>
        <dbReference type="ARBA" id="ARBA00022792"/>
    </source>
</evidence>
<proteinExistence type="inferred from homology"/>
<evidence type="ECO:0000256" key="7">
    <source>
        <dbReference type="ARBA" id="ARBA00022989"/>
    </source>
</evidence>
<keyword evidence="11" id="KW-0813">Transport</keyword>
<protein>
    <recommendedName>
        <fullName evidence="3 11">Mitochondrial import inner membrane translocase subunit Tim21</fullName>
    </recommendedName>
</protein>
<dbReference type="Gene3D" id="3.10.450.320">
    <property type="entry name" value="Mitochondrial import inner membrane translocase subunit Tim21"/>
    <property type="match status" value="1"/>
</dbReference>
<evidence type="ECO:0000256" key="2">
    <source>
        <dbReference type="ARBA" id="ARBA00010867"/>
    </source>
</evidence>
<evidence type="ECO:0000256" key="9">
    <source>
        <dbReference type="ARBA" id="ARBA00023136"/>
    </source>
</evidence>
<comment type="caution">
    <text evidence="13">The sequence shown here is derived from an EMBL/GenBank/DDBJ whole genome shotgun (WGS) entry which is preliminary data.</text>
</comment>
<comment type="function">
    <text evidence="10">Essential component of the TIM23 complex, a complex that mediates the translocation of transit peptide-containing proteins across the mitochondrial inner membrane. Required to keep the TOM and the TIM23 complexes in close contact. At some point, it is released from the TOM23 complex to allow protein translocation into the mitochondrial matrix.</text>
</comment>
<dbReference type="Pfam" id="PF08294">
    <property type="entry name" value="TIM21"/>
    <property type="match status" value="1"/>
</dbReference>
<keyword evidence="8 11" id="KW-0496">Mitochondrion</keyword>
<dbReference type="GO" id="GO:0030150">
    <property type="term" value="P:protein import into mitochondrial matrix"/>
    <property type="evidence" value="ECO:0007669"/>
    <property type="project" value="UniProtKB-UniRule"/>
</dbReference>
<reference evidence="13 14" key="1">
    <citation type="submission" date="2016-06" db="EMBL/GenBank/DDBJ databases">
        <authorList>
            <person name="Kjaerup R.B."/>
            <person name="Dalgaard T.S."/>
            <person name="Juul-Madsen H.R."/>
        </authorList>
    </citation>
    <scope>NUCLEOTIDE SEQUENCE [LARGE SCALE GENOMIC DNA]</scope>
    <source>
        <strain evidence="13 14">Pb300</strain>
    </source>
</reference>